<name>A0A140DRX7_9FIRM</name>
<dbReference type="STRING" id="1702221.AALO17_02700"/>
<dbReference type="EMBL" id="CP011391">
    <property type="protein sequence ID" value="AMK53404.1"/>
    <property type="molecule type" value="Genomic_DNA"/>
</dbReference>
<evidence type="ECO:0000313" key="2">
    <source>
        <dbReference type="Proteomes" id="UP000069771"/>
    </source>
</evidence>
<reference evidence="1 2" key="1">
    <citation type="journal article" date="2016" name="Gut Pathog.">
        <title>Whole genome sequencing of "Faecalibaculum rodentium" ALO17, isolated from C57BL/6J laboratory mouse feces.</title>
        <authorList>
            <person name="Lim S."/>
            <person name="Chang D.H."/>
            <person name="Ahn S."/>
            <person name="Kim B.C."/>
        </authorList>
    </citation>
    <scope>NUCLEOTIDE SEQUENCE [LARGE SCALE GENOMIC DNA]</scope>
    <source>
        <strain evidence="1 2">Alo17</strain>
    </source>
</reference>
<dbReference type="AlphaFoldDB" id="A0A140DRX7"/>
<dbReference type="KEGG" id="fro:AALO17_02700"/>
<accession>A0A140DRX7</accession>
<organism evidence="1 2">
    <name type="scientific">Faecalibaculum rodentium</name>
    <dbReference type="NCBI Taxonomy" id="1702221"/>
    <lineage>
        <taxon>Bacteria</taxon>
        <taxon>Bacillati</taxon>
        <taxon>Bacillota</taxon>
        <taxon>Erysipelotrichia</taxon>
        <taxon>Erysipelotrichales</taxon>
        <taxon>Erysipelotrichaceae</taxon>
        <taxon>Faecalibaculum</taxon>
    </lineage>
</organism>
<dbReference type="Proteomes" id="UP000069771">
    <property type="component" value="Chromosome"/>
</dbReference>
<protein>
    <submittedName>
        <fullName evidence="1">Uncharacterized protein</fullName>
    </submittedName>
</protein>
<sequence>MRRFFFVSASTELPTMAASILTGGLWRGSHGFLQKLYMGQT</sequence>
<keyword evidence="2" id="KW-1185">Reference proteome</keyword>
<evidence type="ECO:0000313" key="1">
    <source>
        <dbReference type="EMBL" id="AMK53404.1"/>
    </source>
</evidence>
<proteinExistence type="predicted"/>
<gene>
    <name evidence="1" type="ORF">AALO17_02700</name>
</gene>